<dbReference type="EMBL" id="VULT01000014">
    <property type="protein sequence ID" value="MSS17990.1"/>
    <property type="molecule type" value="Genomic_DNA"/>
</dbReference>
<dbReference type="PROSITE" id="PS51658">
    <property type="entry name" value="BFN"/>
    <property type="match status" value="1"/>
</dbReference>
<protein>
    <submittedName>
        <fullName evidence="2">Bifunctional nuclease family protein</fullName>
    </submittedName>
</protein>
<gene>
    <name evidence="2" type="ORF">FYJ29_09510</name>
</gene>
<name>A0A6L5XC66_9BACT</name>
<dbReference type="SUPFAM" id="SSF103256">
    <property type="entry name" value="Hypothetical protein TM0160"/>
    <property type="match status" value="1"/>
</dbReference>
<reference evidence="2 3" key="1">
    <citation type="submission" date="2019-08" db="EMBL/GenBank/DDBJ databases">
        <title>In-depth cultivation of the pig gut microbiome towards novel bacterial diversity and tailored functional studies.</title>
        <authorList>
            <person name="Wylensek D."/>
            <person name="Hitch T.C.A."/>
            <person name="Clavel T."/>
        </authorList>
    </citation>
    <scope>NUCLEOTIDE SEQUENCE [LARGE SCALE GENOMIC DNA]</scope>
    <source>
        <strain evidence="2 3">Oil-RF-744-WCA-WT-10</strain>
    </source>
</reference>
<evidence type="ECO:0000259" key="1">
    <source>
        <dbReference type="PROSITE" id="PS51658"/>
    </source>
</evidence>
<evidence type="ECO:0000313" key="3">
    <source>
        <dbReference type="Proteomes" id="UP000483362"/>
    </source>
</evidence>
<dbReference type="RefSeq" id="WP_154328494.1">
    <property type="nucleotide sequence ID" value="NZ_CP045696.1"/>
</dbReference>
<feature type="domain" description="BFN" evidence="1">
    <location>
        <begin position="4"/>
        <end position="136"/>
    </location>
</feature>
<dbReference type="PANTHER" id="PTHR15160">
    <property type="entry name" value="VON HIPPEL-LINDAU PROTEIN"/>
    <property type="match status" value="1"/>
</dbReference>
<sequence>MEDKIELKVLGITYNPVQSGAYALLLAEVDGPYRIPIVVGLAEAQAIAMRLENIIPPRPMSHDLMVSMMHAYGISLDEVFIYKFKDGVFMSELKLNDGERHISLDSRTSDAVALALRTGAPIFTTPEIVDKTGIIMETKDGENAPIAHQAHKPLEEQPIEVLQRRLEKYVEDEEYERAAEIQKIIKARTHRGESPEQGNKTSNE</sequence>
<dbReference type="Pfam" id="PF02577">
    <property type="entry name" value="BFN_dom"/>
    <property type="match status" value="1"/>
</dbReference>
<dbReference type="InterPro" id="IPR036104">
    <property type="entry name" value="BFN_sf"/>
</dbReference>
<accession>A0A6L5XC66</accession>
<evidence type="ECO:0000313" key="2">
    <source>
        <dbReference type="EMBL" id="MSS17990.1"/>
    </source>
</evidence>
<dbReference type="Proteomes" id="UP000483362">
    <property type="component" value="Unassembled WGS sequence"/>
</dbReference>
<comment type="caution">
    <text evidence="2">The sequence shown here is derived from an EMBL/GenBank/DDBJ whole genome shotgun (WGS) entry which is preliminary data.</text>
</comment>
<dbReference type="GO" id="GO:0004518">
    <property type="term" value="F:nuclease activity"/>
    <property type="evidence" value="ECO:0007669"/>
    <property type="project" value="InterPro"/>
</dbReference>
<organism evidence="2 3">
    <name type="scientific">Sodaliphilus pleomorphus</name>
    <dbReference type="NCBI Taxonomy" id="2606626"/>
    <lineage>
        <taxon>Bacteria</taxon>
        <taxon>Pseudomonadati</taxon>
        <taxon>Bacteroidota</taxon>
        <taxon>Bacteroidia</taxon>
        <taxon>Bacteroidales</taxon>
        <taxon>Muribaculaceae</taxon>
        <taxon>Sodaliphilus</taxon>
    </lineage>
</organism>
<dbReference type="InterPro" id="IPR003729">
    <property type="entry name" value="Bi_nuclease_dom"/>
</dbReference>
<keyword evidence="3" id="KW-1185">Reference proteome</keyword>
<proteinExistence type="predicted"/>
<dbReference type="Gene3D" id="3.10.690.10">
    <property type="entry name" value="Bifunctional nuclease domain"/>
    <property type="match status" value="1"/>
</dbReference>
<dbReference type="AlphaFoldDB" id="A0A6L5XC66"/>
<dbReference type="PANTHER" id="PTHR15160:SF1">
    <property type="entry name" value="VON HIPPEL-LINDAU DISEASE TUMOR SUPPRESSOR"/>
    <property type="match status" value="1"/>
</dbReference>